<dbReference type="InterPro" id="IPR011008">
    <property type="entry name" value="Dimeric_a/b-barrel"/>
</dbReference>
<keyword evidence="1" id="KW-0413">Isomerase</keyword>
<reference evidence="1 2" key="1">
    <citation type="journal article" date="2019" name="Anaerobe">
        <title>Detection of Robinsoniella peoriensis in multiple bone samples of a trauma patient.</title>
        <authorList>
            <person name="Schrottner P."/>
            <person name="Hartwich K."/>
            <person name="Bunk B."/>
            <person name="Schober I."/>
            <person name="Helbig S."/>
            <person name="Rudolph W.W."/>
            <person name="Gunzer F."/>
        </authorList>
    </citation>
    <scope>NUCLEOTIDE SEQUENCE [LARGE SCALE GENOMIC DNA]</scope>
    <source>
        <strain evidence="1 2">DSM 106044</strain>
    </source>
</reference>
<dbReference type="Proteomes" id="UP000306509">
    <property type="component" value="Unassembled WGS sequence"/>
</dbReference>
<comment type="caution">
    <text evidence="1">The sequence shown here is derived from an EMBL/GenBank/DDBJ whole genome shotgun (WGS) entry which is preliminary data.</text>
</comment>
<dbReference type="AlphaFoldDB" id="A0A4U8QB17"/>
<dbReference type="SUPFAM" id="SSF54909">
    <property type="entry name" value="Dimeric alpha+beta barrel"/>
    <property type="match status" value="1"/>
</dbReference>
<dbReference type="Gene3D" id="3.30.70.100">
    <property type="match status" value="1"/>
</dbReference>
<keyword evidence="2" id="KW-1185">Reference proteome</keyword>
<dbReference type="PANTHER" id="PTHR34389">
    <property type="entry name" value="L-RHAMNOSE MUTAROTASE"/>
    <property type="match status" value="1"/>
</dbReference>
<dbReference type="InterPro" id="IPR008000">
    <property type="entry name" value="Rham/fucose_mutarotase"/>
</dbReference>
<proteinExistence type="predicted"/>
<dbReference type="EMBL" id="QGQD01000020">
    <property type="protein sequence ID" value="TLD02250.1"/>
    <property type="molecule type" value="Genomic_DNA"/>
</dbReference>
<name>A0A4U8QB17_9FIRM</name>
<gene>
    <name evidence="1" type="ORF">DSM106044_00848</name>
</gene>
<dbReference type="EC" id="5.1.3.-" evidence="1"/>
<accession>A0A4U8QB17</accession>
<organism evidence="1 2">
    <name type="scientific">Robinsoniella peoriensis</name>
    <dbReference type="NCBI Taxonomy" id="180332"/>
    <lineage>
        <taxon>Bacteria</taxon>
        <taxon>Bacillati</taxon>
        <taxon>Bacillota</taxon>
        <taxon>Clostridia</taxon>
        <taxon>Lachnospirales</taxon>
        <taxon>Lachnospiraceae</taxon>
        <taxon>Robinsoniella</taxon>
    </lineage>
</organism>
<sequence length="107" mass="12856">MRRYGQVIKVKEEFLETYKALHAQPWPEINAKIKECNISNYSIYYRDGYLFSYYEYTGNDYEADMKKMADDPKTQEWWGLCDPCQEPVESAAEGEWWAEMNEVYHLD</sequence>
<dbReference type="OrthoDB" id="9799608at2"/>
<protein>
    <submittedName>
        <fullName evidence="1">L-fucose mutarotase</fullName>
        <ecNumber evidence="1">5.1.3.-</ecNumber>
    </submittedName>
</protein>
<dbReference type="GO" id="GO:0016857">
    <property type="term" value="F:racemase and epimerase activity, acting on carbohydrates and derivatives"/>
    <property type="evidence" value="ECO:0007669"/>
    <property type="project" value="InterPro"/>
</dbReference>
<dbReference type="Pfam" id="PF05336">
    <property type="entry name" value="rhaM"/>
    <property type="match status" value="1"/>
</dbReference>
<dbReference type="PANTHER" id="PTHR34389:SF2">
    <property type="entry name" value="L-RHAMNOSE MUTAROTASE"/>
    <property type="match status" value="1"/>
</dbReference>
<dbReference type="STRING" id="180332.GCA_000797495_01252"/>
<evidence type="ECO:0000313" key="1">
    <source>
        <dbReference type="EMBL" id="TLD02250.1"/>
    </source>
</evidence>
<evidence type="ECO:0000313" key="2">
    <source>
        <dbReference type="Proteomes" id="UP000306509"/>
    </source>
</evidence>
<dbReference type="RefSeq" id="WP_027293344.1">
    <property type="nucleotide sequence ID" value="NZ_CABMJZ010000023.1"/>
</dbReference>